<evidence type="ECO:0008006" key="4">
    <source>
        <dbReference type="Google" id="ProtNLM"/>
    </source>
</evidence>
<protein>
    <recommendedName>
        <fullName evidence="4">Lipocalin-like domain-containing protein</fullName>
    </recommendedName>
</protein>
<evidence type="ECO:0000313" key="3">
    <source>
        <dbReference type="Proteomes" id="UP000018211"/>
    </source>
</evidence>
<proteinExistence type="predicted"/>
<feature type="signal peptide" evidence="1">
    <location>
        <begin position="1"/>
        <end position="21"/>
    </location>
</feature>
<keyword evidence="1" id="KW-0732">Signal</keyword>
<evidence type="ECO:0000256" key="1">
    <source>
        <dbReference type="SAM" id="SignalP"/>
    </source>
</evidence>
<accession>A0AAV2VLX8</accession>
<evidence type="ECO:0000313" key="2">
    <source>
        <dbReference type="EMBL" id="CCO45630.1"/>
    </source>
</evidence>
<reference evidence="2 3" key="1">
    <citation type="journal article" date="2013" name="ISME J.">
        <title>Comparative genomics of pathogenic lineages of Vibrio nigripulchritudo identifies virulence-associated traits.</title>
        <authorList>
            <person name="Goudenege D."/>
            <person name="Labreuche Y."/>
            <person name="Krin E."/>
            <person name="Ansquer D."/>
            <person name="Mangenot S."/>
            <person name="Calteau A."/>
            <person name="Medigue C."/>
            <person name="Mazel D."/>
            <person name="Polz M.F."/>
            <person name="Le Roux F."/>
        </authorList>
    </citation>
    <scope>NUCLEOTIDE SEQUENCE [LARGE SCALE GENOMIC DNA]</scope>
    <source>
        <strain evidence="2 3">SOn1</strain>
    </source>
</reference>
<dbReference type="AlphaFoldDB" id="A0AAV2VLX8"/>
<dbReference type="Proteomes" id="UP000018211">
    <property type="component" value="Unassembled WGS sequence"/>
</dbReference>
<dbReference type="RefSeq" id="WP_022590729.1">
    <property type="nucleotide sequence ID" value="NZ_LK391965.1"/>
</dbReference>
<feature type="chain" id="PRO_5043438825" description="Lipocalin-like domain-containing protein" evidence="1">
    <location>
        <begin position="22"/>
        <end position="182"/>
    </location>
</feature>
<gene>
    <name evidence="2" type="ORF">VIBNISOn1_1530086</name>
</gene>
<organism evidence="2 3">
    <name type="scientific">Vibrio nigripulchritudo SOn1</name>
    <dbReference type="NCBI Taxonomy" id="1238450"/>
    <lineage>
        <taxon>Bacteria</taxon>
        <taxon>Pseudomonadati</taxon>
        <taxon>Pseudomonadota</taxon>
        <taxon>Gammaproteobacteria</taxon>
        <taxon>Vibrionales</taxon>
        <taxon>Vibrionaceae</taxon>
        <taxon>Vibrio</taxon>
    </lineage>
</organism>
<name>A0AAV2VLX8_9VIBR</name>
<sequence>MKALNTLLLSVLIGFCFSASAATQPSLSTLVGTWEMETQVLTEKGARVPTQAKILNGKSRFTIHPTSESPYFFTIFSWWKITSQDPKATHTPEHGLTFFGSNTLLATQWHNEPRLKAVTTNETKVFDFKLLDNGKLSFVMYETPNCVTSKCEHQNVVTITRGVANKVSQEPLNQAPDWYPQL</sequence>
<comment type="caution">
    <text evidence="2">The sequence shown here is derived from an EMBL/GenBank/DDBJ whole genome shotgun (WGS) entry which is preliminary data.</text>
</comment>
<dbReference type="EMBL" id="CAOF01000061">
    <property type="protein sequence ID" value="CCO45630.1"/>
    <property type="molecule type" value="Genomic_DNA"/>
</dbReference>